<dbReference type="AlphaFoldDB" id="A0A1G4H460"/>
<proteinExistence type="predicted"/>
<dbReference type="OrthoDB" id="380643at2759"/>
<evidence type="ECO:0000313" key="5">
    <source>
        <dbReference type="Proteomes" id="UP000196402"/>
    </source>
</evidence>
<evidence type="ECO:0000313" key="6">
    <source>
        <dbReference type="Proteomes" id="UP000220605"/>
    </source>
</evidence>
<keyword evidence="1" id="KW-0472">Membrane</keyword>
<evidence type="ECO:0000313" key="2">
    <source>
        <dbReference type="EMBL" id="CAG9471781.1"/>
    </source>
</evidence>
<dbReference type="RefSeq" id="XP_001616944.1">
    <property type="nucleotide sequence ID" value="XM_001616894.1"/>
</dbReference>
<name>A0A1G4H460_PLAVI</name>
<gene>
    <name evidence="4" type="ORF">PVP01_1402000</name>
    <name evidence="3" type="ORF">PVT01_140007000</name>
    <name evidence="2" type="ORF">PVW1_140008200</name>
</gene>
<keyword evidence="1" id="KW-1133">Transmembrane helix</keyword>
<dbReference type="Proteomes" id="UP000220605">
    <property type="component" value="Chromosome 14"/>
</dbReference>
<dbReference type="EMBL" id="CAJZCX010000003">
    <property type="protein sequence ID" value="CAG9471781.1"/>
    <property type="molecule type" value="Genomic_DNA"/>
</dbReference>
<evidence type="ECO:0000313" key="4">
    <source>
        <dbReference type="EMBL" id="VUZ98545.1"/>
    </source>
</evidence>
<reference evidence="5 6" key="1">
    <citation type="submission" date="2016-07" db="EMBL/GenBank/DDBJ databases">
        <authorList>
            <consortium name="Pathogen Informatics"/>
        </authorList>
    </citation>
    <scope>NUCLEOTIDE SEQUENCE [LARGE SCALE GENOMIC DNA]</scope>
    <source>
        <strain evidence="2">PvW1</strain>
    </source>
</reference>
<organism evidence="3 5">
    <name type="scientific">Plasmodium vivax</name>
    <name type="common">malaria parasite P. vivax</name>
    <dbReference type="NCBI Taxonomy" id="5855"/>
    <lineage>
        <taxon>Eukaryota</taxon>
        <taxon>Sar</taxon>
        <taxon>Alveolata</taxon>
        <taxon>Apicomplexa</taxon>
        <taxon>Aconoidasida</taxon>
        <taxon>Haemosporida</taxon>
        <taxon>Plasmodiidae</taxon>
        <taxon>Plasmodium</taxon>
        <taxon>Plasmodium (Plasmodium)</taxon>
    </lineage>
</organism>
<feature type="transmembrane region" description="Helical" evidence="1">
    <location>
        <begin position="39"/>
        <end position="57"/>
    </location>
</feature>
<dbReference type="KEGG" id="pvx:PVX_121905"/>
<accession>A0A1G4H460</accession>
<dbReference type="OMA" id="EMTHAVW"/>
<evidence type="ECO:0000313" key="3">
    <source>
        <dbReference type="EMBL" id="SCO69597.1"/>
    </source>
</evidence>
<dbReference type="Proteomes" id="UP000196402">
    <property type="component" value="Chromosome 14"/>
</dbReference>
<dbReference type="VEuPathDB" id="PlasmoDB:PVW1_140008200"/>
<dbReference type="EMBL" id="LT615252">
    <property type="protein sequence ID" value="SCO69597.1"/>
    <property type="molecule type" value="Genomic_DNA"/>
</dbReference>
<evidence type="ECO:0000256" key="1">
    <source>
        <dbReference type="SAM" id="Phobius"/>
    </source>
</evidence>
<dbReference type="Proteomes" id="UP000779233">
    <property type="component" value="Unassembled WGS sequence"/>
</dbReference>
<dbReference type="VEuPathDB" id="PlasmoDB:PVPAM_140009500"/>
<sequence>MDQVRELFESPRFDFLRSLIPRRATCGCTSFSKANSVSLTLTICLVVFSMLLANSYFESRYLKPKDILEEERLQRGKTDEEIEKIKAMNEAEMTHAVWM</sequence>
<dbReference type="VEuPathDB" id="PlasmoDB:PVP01_1402000"/>
<protein>
    <submittedName>
        <fullName evidence="2">(malaria parasite P. vivax) hypothetical protein</fullName>
    </submittedName>
</protein>
<keyword evidence="1" id="KW-0812">Transmembrane</keyword>
<dbReference type="VEuPathDB" id="PlasmoDB:PVX_121905"/>
<dbReference type="EMBL" id="LT635625">
    <property type="protein sequence ID" value="VUZ98545.1"/>
    <property type="molecule type" value="Genomic_DNA"/>
</dbReference>